<gene>
    <name evidence="1" type="ORF">HRR80_000433</name>
</gene>
<dbReference type="EMBL" id="JAJGCB010000001">
    <property type="protein sequence ID" value="KAJ8995672.1"/>
    <property type="molecule type" value="Genomic_DNA"/>
</dbReference>
<accession>A0AAN6IYS5</accession>
<organism evidence="1 2">
    <name type="scientific">Exophiala dermatitidis</name>
    <name type="common">Black yeast-like fungus</name>
    <name type="synonym">Wangiella dermatitidis</name>
    <dbReference type="NCBI Taxonomy" id="5970"/>
    <lineage>
        <taxon>Eukaryota</taxon>
        <taxon>Fungi</taxon>
        <taxon>Dikarya</taxon>
        <taxon>Ascomycota</taxon>
        <taxon>Pezizomycotina</taxon>
        <taxon>Eurotiomycetes</taxon>
        <taxon>Chaetothyriomycetidae</taxon>
        <taxon>Chaetothyriales</taxon>
        <taxon>Herpotrichiellaceae</taxon>
        <taxon>Exophiala</taxon>
    </lineage>
</organism>
<comment type="caution">
    <text evidence="1">The sequence shown here is derived from an EMBL/GenBank/DDBJ whole genome shotgun (WGS) entry which is preliminary data.</text>
</comment>
<sequence length="102" mass="11329">MSKVCIFALYRFYDAHGIKGESVVSNRMLVTTLPPWLAWTAIIESKPVLNGSPISLSKTRNDHDVMSSRRSGMMASTECIRADSVVAANIHQRMGLYKEVNA</sequence>
<evidence type="ECO:0000313" key="1">
    <source>
        <dbReference type="EMBL" id="KAJ8995672.1"/>
    </source>
</evidence>
<dbReference type="Proteomes" id="UP001161757">
    <property type="component" value="Unassembled WGS sequence"/>
</dbReference>
<protein>
    <submittedName>
        <fullName evidence="1">Uncharacterized protein</fullName>
    </submittedName>
</protein>
<name>A0AAN6IYS5_EXODE</name>
<dbReference type="AlphaFoldDB" id="A0AAN6IYS5"/>
<reference evidence="1" key="1">
    <citation type="submission" date="2023-01" db="EMBL/GenBank/DDBJ databases">
        <title>Exophiala dermititidis isolated from Cystic Fibrosis Patient.</title>
        <authorList>
            <person name="Kurbessoian T."/>
            <person name="Crocker A."/>
            <person name="Murante D."/>
            <person name="Hogan D.A."/>
            <person name="Stajich J.E."/>
        </authorList>
    </citation>
    <scope>NUCLEOTIDE SEQUENCE</scope>
    <source>
        <strain evidence="1">Ex8</strain>
    </source>
</reference>
<proteinExistence type="predicted"/>
<evidence type="ECO:0000313" key="2">
    <source>
        <dbReference type="Proteomes" id="UP001161757"/>
    </source>
</evidence>